<evidence type="ECO:0000313" key="1">
    <source>
        <dbReference type="EMBL" id="MBB5871821.1"/>
    </source>
</evidence>
<name>A0A841BYS8_9ACTN</name>
<dbReference type="EMBL" id="JACHMN010000002">
    <property type="protein sequence ID" value="MBB5871821.1"/>
    <property type="molecule type" value="Genomic_DNA"/>
</dbReference>
<reference evidence="1 2" key="1">
    <citation type="submission" date="2020-08" db="EMBL/GenBank/DDBJ databases">
        <title>Sequencing the genomes of 1000 actinobacteria strains.</title>
        <authorList>
            <person name="Klenk H.-P."/>
        </authorList>
    </citation>
    <scope>NUCLEOTIDE SEQUENCE [LARGE SCALE GENOMIC DNA]</scope>
    <source>
        <strain evidence="1 2">DSM 45362</strain>
    </source>
</reference>
<dbReference type="Pfam" id="PF19850">
    <property type="entry name" value="DUF6325"/>
    <property type="match status" value="1"/>
</dbReference>
<dbReference type="AlphaFoldDB" id="A0A841BYS8"/>
<gene>
    <name evidence="1" type="ORF">F4553_005200</name>
</gene>
<keyword evidence="2" id="KW-1185">Reference proteome</keyword>
<sequence length="141" mass="15178">MAHGAVEFVVVEFPGEVPGPALADELKKLVEGGIVEIIDVLFVRKASDGTLESFELGTGLVNDEYISLDRIIQSVDGLIGQEDVELIGAELHPGHTAAFLIFEHAWLRSIRERLADSGAQVVFTERIPGPVVDEVMAAETA</sequence>
<dbReference type="RefSeq" id="WP_184840126.1">
    <property type="nucleotide sequence ID" value="NZ_JACHMN010000002.1"/>
</dbReference>
<evidence type="ECO:0008006" key="3">
    <source>
        <dbReference type="Google" id="ProtNLM"/>
    </source>
</evidence>
<evidence type="ECO:0000313" key="2">
    <source>
        <dbReference type="Proteomes" id="UP000587527"/>
    </source>
</evidence>
<dbReference type="InterPro" id="IPR046288">
    <property type="entry name" value="DUF6325"/>
</dbReference>
<dbReference type="Proteomes" id="UP000587527">
    <property type="component" value="Unassembled WGS sequence"/>
</dbReference>
<proteinExistence type="predicted"/>
<accession>A0A841BYS8</accession>
<comment type="caution">
    <text evidence="1">The sequence shown here is derived from an EMBL/GenBank/DDBJ whole genome shotgun (WGS) entry which is preliminary data.</text>
</comment>
<organism evidence="1 2">
    <name type="scientific">Allocatelliglobosispora scoriae</name>
    <dbReference type="NCBI Taxonomy" id="643052"/>
    <lineage>
        <taxon>Bacteria</taxon>
        <taxon>Bacillati</taxon>
        <taxon>Actinomycetota</taxon>
        <taxon>Actinomycetes</taxon>
        <taxon>Micromonosporales</taxon>
        <taxon>Micromonosporaceae</taxon>
        <taxon>Allocatelliglobosispora</taxon>
    </lineage>
</organism>
<protein>
    <recommendedName>
        <fullName evidence="3">DUF1269 domain-containing protein</fullName>
    </recommendedName>
</protein>